<dbReference type="Gene3D" id="4.10.60.10">
    <property type="entry name" value="Zinc finger, CCHC-type"/>
    <property type="match status" value="1"/>
</dbReference>
<gene>
    <name evidence="3" type="ORF">URODEC1_LOCUS85181</name>
</gene>
<evidence type="ECO:0000256" key="1">
    <source>
        <dbReference type="SAM" id="MobiDB-lite"/>
    </source>
</evidence>
<dbReference type="SUPFAM" id="SSF57756">
    <property type="entry name" value="Retrovirus zinc finger-like domains"/>
    <property type="match status" value="1"/>
</dbReference>
<feature type="domain" description="CCHC-type" evidence="2">
    <location>
        <begin position="225"/>
        <end position="241"/>
    </location>
</feature>
<reference evidence="4" key="1">
    <citation type="submission" date="2024-06" db="EMBL/GenBank/DDBJ databases">
        <authorList>
            <person name="Ryan C."/>
        </authorList>
    </citation>
    <scope>NUCLEOTIDE SEQUENCE [LARGE SCALE GENOMIC DNA]</scope>
</reference>
<organism evidence="3 4">
    <name type="scientific">Urochloa decumbens</name>
    <dbReference type="NCBI Taxonomy" id="240449"/>
    <lineage>
        <taxon>Eukaryota</taxon>
        <taxon>Viridiplantae</taxon>
        <taxon>Streptophyta</taxon>
        <taxon>Embryophyta</taxon>
        <taxon>Tracheophyta</taxon>
        <taxon>Spermatophyta</taxon>
        <taxon>Magnoliopsida</taxon>
        <taxon>Liliopsida</taxon>
        <taxon>Poales</taxon>
        <taxon>Poaceae</taxon>
        <taxon>PACMAD clade</taxon>
        <taxon>Panicoideae</taxon>
        <taxon>Panicodae</taxon>
        <taxon>Paniceae</taxon>
        <taxon>Melinidinae</taxon>
        <taxon>Urochloa</taxon>
    </lineage>
</organism>
<evidence type="ECO:0000313" key="3">
    <source>
        <dbReference type="EMBL" id="CAL5038795.1"/>
    </source>
</evidence>
<name>A0ABC9DGT7_9POAL</name>
<dbReference type="InterPro" id="IPR053253">
    <property type="entry name" value="Sex_diff_modulator"/>
</dbReference>
<dbReference type="PANTHER" id="PTHR33087:SF31">
    <property type="entry name" value="OS06G0482850 PROTEIN"/>
    <property type="match status" value="1"/>
</dbReference>
<feature type="compositionally biased region" description="Basic and acidic residues" evidence="1">
    <location>
        <begin position="541"/>
        <end position="553"/>
    </location>
</feature>
<reference evidence="3 4" key="2">
    <citation type="submission" date="2024-10" db="EMBL/GenBank/DDBJ databases">
        <authorList>
            <person name="Ryan C."/>
        </authorList>
    </citation>
    <scope>NUCLEOTIDE SEQUENCE [LARGE SCALE GENOMIC DNA]</scope>
</reference>
<dbReference type="Proteomes" id="UP001497457">
    <property type="component" value="Chromosome 33rd"/>
</dbReference>
<proteinExistence type="predicted"/>
<protein>
    <recommendedName>
        <fullName evidence="2">CCHC-type domain-containing protein</fullName>
    </recommendedName>
</protein>
<keyword evidence="4" id="KW-1185">Reference proteome</keyword>
<dbReference type="SMART" id="SM00343">
    <property type="entry name" value="ZnF_C2HC"/>
    <property type="match status" value="2"/>
</dbReference>
<dbReference type="InterPro" id="IPR036875">
    <property type="entry name" value="Znf_CCHC_sf"/>
</dbReference>
<feature type="region of interest" description="Disordered" evidence="1">
    <location>
        <begin position="124"/>
        <end position="151"/>
    </location>
</feature>
<dbReference type="PANTHER" id="PTHR33087">
    <property type="entry name" value="OS07G0539200 PROTEIN"/>
    <property type="match status" value="1"/>
</dbReference>
<feature type="compositionally biased region" description="Basic and acidic residues" evidence="1">
    <location>
        <begin position="70"/>
        <end position="85"/>
    </location>
</feature>
<feature type="compositionally biased region" description="Low complexity" evidence="1">
    <location>
        <begin position="1"/>
        <end position="32"/>
    </location>
</feature>
<feature type="domain" description="CCHC-type" evidence="2">
    <location>
        <begin position="206"/>
        <end position="222"/>
    </location>
</feature>
<evidence type="ECO:0000259" key="2">
    <source>
        <dbReference type="SMART" id="SM00343"/>
    </source>
</evidence>
<dbReference type="EMBL" id="OZ075143">
    <property type="protein sequence ID" value="CAL5038795.1"/>
    <property type="molecule type" value="Genomic_DNA"/>
</dbReference>
<dbReference type="InterPro" id="IPR001878">
    <property type="entry name" value="Znf_CCHC"/>
</dbReference>
<evidence type="ECO:0000313" key="4">
    <source>
        <dbReference type="Proteomes" id="UP001497457"/>
    </source>
</evidence>
<dbReference type="AlphaFoldDB" id="A0ABC9DGT7"/>
<feature type="region of interest" description="Disordered" evidence="1">
    <location>
        <begin position="1"/>
        <end position="106"/>
    </location>
</feature>
<accession>A0ABC9DGT7</accession>
<feature type="region of interest" description="Disordered" evidence="1">
    <location>
        <begin position="541"/>
        <end position="585"/>
    </location>
</feature>
<sequence length="926" mass="102003">MTPPCSARRPAAPAPAATATQLAGSAAPAPATNQGPARFADLEPGGPSRELSPSEAVDLSWSPETSPGKGHGDADDSPRFRESCHAKGKAVEGGASPGQRANPSAATASFRDVVAGKASAFQQWQEVQARRDSSATGAGDSHGHNRSNDEDGFQAVKKSYWWRRGRWEASERTEAGGLPVKLRLGPRIPTPPSELLLLLRAKAVGRCFRCLAADHRIAQCRDPPRCLVCSKTGHKARFCPTKTSRLGGAAPAQRTAARNTLLPHTAGREKQAQVQKEGQLKKMEFEDYVERPGELHIRPDHVEACVARTQEVVDEERRLEIHALLGVQIDGRAAFLQIRCAVMLYDNFASRSTTSSVRSFAVGHTSIRVRPWKRIFGAESEKLRYKARLCLEGVPPHAWSCEAVAALFKAPSFVDRICEMRYEEKEKQCFCVWIWSNNLSGLAKSGTLRIAEPITMPEDYPVQMEDMDLSIERTGMADTLKYDVLIHLDRVEDFYPQPTGSTYRSRDSDISGIPNEEHVVQGPLKHRYLWHLGAKDGEAVERRTSALDRLGPRRRDRSPPGGGGDDRGLRQAPPPSYHGYWQMNAPSAENAGGQYYGQGFQHGHQYCDGVEDGKKVVDDPSWLIGIPSRSHERAVGEQKTDAMMEEAALDFVPRPQEPEQKGVPTSADEIHKNKCLYPENDSSEPLVVLQQEVPKEICENEMRRTWTDFLSDEAGMGNVAEKQQILMDGAVLQETMSKNIVEGLMDQELAMWPSEPVAHRDEEIGVHAGNKYQIDHADREEQTVKEVTLKVEKSAKKGQSARGMARLQIPLKKALLTNPVLRPRAAHMKKANADGAHPEVKAQRQNPRIVPKDASSLSLDDQATTLLMKTSGVISNEDTVDAVAQEKFGTQFAEPLTENVVGDMRVTFGIQKEVDLLGALAIDAEA</sequence>